<keyword evidence="1" id="KW-0812">Transmembrane</keyword>
<dbReference type="Proteomes" id="UP000587800">
    <property type="component" value="Unassembled WGS sequence"/>
</dbReference>
<organism evidence="2 4">
    <name type="scientific">Listeria immobilis</name>
    <dbReference type="NCBI Taxonomy" id="2713502"/>
    <lineage>
        <taxon>Bacteria</taxon>
        <taxon>Bacillati</taxon>
        <taxon>Bacillota</taxon>
        <taxon>Bacilli</taxon>
        <taxon>Bacillales</taxon>
        <taxon>Listeriaceae</taxon>
        <taxon>Listeria</taxon>
    </lineage>
</organism>
<comment type="caution">
    <text evidence="2">The sequence shown here is derived from an EMBL/GenBank/DDBJ whole genome shotgun (WGS) entry which is preliminary data.</text>
</comment>
<evidence type="ECO:0000256" key="1">
    <source>
        <dbReference type="SAM" id="Phobius"/>
    </source>
</evidence>
<feature type="transmembrane region" description="Helical" evidence="1">
    <location>
        <begin position="124"/>
        <end position="143"/>
    </location>
</feature>
<evidence type="ECO:0000313" key="5">
    <source>
        <dbReference type="Proteomes" id="UP000587800"/>
    </source>
</evidence>
<accession>A0A7X1C7R9</accession>
<evidence type="ECO:0000313" key="2">
    <source>
        <dbReference type="EMBL" id="MBC1487517.1"/>
    </source>
</evidence>
<evidence type="ECO:0000313" key="3">
    <source>
        <dbReference type="EMBL" id="MBC1509655.1"/>
    </source>
</evidence>
<name>A0A7X1C7R9_9LIST</name>
<evidence type="ECO:0000313" key="4">
    <source>
        <dbReference type="Proteomes" id="UP000561617"/>
    </source>
</evidence>
<dbReference type="Gene3D" id="1.10.1760.20">
    <property type="match status" value="1"/>
</dbReference>
<dbReference type="RefSeq" id="WP_185344236.1">
    <property type="nucleotide sequence ID" value="NZ_JAASTU010000001.1"/>
</dbReference>
<gene>
    <name evidence="2" type="ORF">HCJ38_00545</name>
    <name evidence="3" type="ORF">HCJ59_07080</name>
</gene>
<feature type="transmembrane region" description="Helical" evidence="1">
    <location>
        <begin position="149"/>
        <end position="176"/>
    </location>
</feature>
<dbReference type="Proteomes" id="UP000561617">
    <property type="component" value="Unassembled WGS sequence"/>
</dbReference>
<keyword evidence="1" id="KW-1133">Transmembrane helix</keyword>
<proteinExistence type="predicted"/>
<reference evidence="4 5" key="1">
    <citation type="submission" date="2020-03" db="EMBL/GenBank/DDBJ databases">
        <title>Soil Listeria distribution.</title>
        <authorList>
            <person name="Liao J."/>
            <person name="Wiedmann M."/>
        </authorList>
    </citation>
    <scope>NUCLEOTIDE SEQUENCE [LARGE SCALE GENOMIC DNA]</scope>
    <source>
        <strain evidence="3 5">FSL L7-1515</strain>
        <strain evidence="2 4">FSL L7-1554</strain>
    </source>
</reference>
<feature type="transmembrane region" description="Helical" evidence="1">
    <location>
        <begin position="98"/>
        <end position="117"/>
    </location>
</feature>
<dbReference type="EMBL" id="JAASUB010000007">
    <property type="protein sequence ID" value="MBC1509655.1"/>
    <property type="molecule type" value="Genomic_DNA"/>
</dbReference>
<feature type="transmembrane region" description="Helical" evidence="1">
    <location>
        <begin position="46"/>
        <end position="67"/>
    </location>
</feature>
<keyword evidence="5" id="KW-1185">Reference proteome</keyword>
<sequence length="205" mass="21948">MKRGMKYDFSLLSILLIPIGVAINVVGYQLSSILKLPVFLDLMGTALVSMIAGPWVGLVTGGLGSLVNGMLNPVAIPFALVSMSVGWTVGMLSRVKMFNNIILLLISSVIVTIVSSITSAPVQVILFGGVTGSSIDLITATLLSTGEQIWTAVFSQTLIIGSINSVVNLLIAWLIVKKMSARYLSKQNYGMPYIKKQELNTTKIV</sequence>
<dbReference type="AlphaFoldDB" id="A0A7X1C7R9"/>
<dbReference type="EMBL" id="JAASTW010000001">
    <property type="protein sequence ID" value="MBC1487517.1"/>
    <property type="molecule type" value="Genomic_DNA"/>
</dbReference>
<protein>
    <submittedName>
        <fullName evidence="2">ECF transporter S component</fullName>
    </submittedName>
</protein>
<feature type="transmembrane region" description="Helical" evidence="1">
    <location>
        <begin position="74"/>
        <end position="92"/>
    </location>
</feature>
<keyword evidence="1" id="KW-0472">Membrane</keyword>